<evidence type="ECO:0000256" key="1">
    <source>
        <dbReference type="SAM" id="MobiDB-lite"/>
    </source>
</evidence>
<reference evidence="2 3" key="1">
    <citation type="submission" date="2018-11" db="EMBL/GenBank/DDBJ databases">
        <authorList>
            <person name="Lopez-Roques C."/>
            <person name="Donnadieu C."/>
            <person name="Bouchez O."/>
            <person name="Klopp C."/>
            <person name="Cabau C."/>
            <person name="Zahm M."/>
        </authorList>
    </citation>
    <scope>NUCLEOTIDE SEQUENCE [LARGE SCALE GENOMIC DNA]</scope>
    <source>
        <strain evidence="2">RS831</strain>
        <tissue evidence="2">Whole body</tissue>
    </source>
</reference>
<gene>
    <name evidence="2" type="ORF">OJAV_G00195380</name>
</gene>
<accession>A0A437C7E3</accession>
<dbReference type="AlphaFoldDB" id="A0A437C7E3"/>
<reference evidence="2 3" key="2">
    <citation type="submission" date="2019-01" db="EMBL/GenBank/DDBJ databases">
        <title>A chromosome length genome reference of the Java medaka (oryzias javanicus).</title>
        <authorList>
            <person name="Herpin A."/>
            <person name="Takehana Y."/>
            <person name="Naruse K."/>
            <person name="Ansai S."/>
            <person name="Kawaguchi M."/>
        </authorList>
    </citation>
    <scope>NUCLEOTIDE SEQUENCE [LARGE SCALE GENOMIC DNA]</scope>
    <source>
        <strain evidence="2">RS831</strain>
        <tissue evidence="2">Whole body</tissue>
    </source>
</reference>
<feature type="region of interest" description="Disordered" evidence="1">
    <location>
        <begin position="1"/>
        <end position="100"/>
    </location>
</feature>
<name>A0A437C7E3_ORYJA</name>
<protein>
    <submittedName>
        <fullName evidence="2">Uncharacterized protein</fullName>
    </submittedName>
</protein>
<dbReference type="Proteomes" id="UP000283210">
    <property type="component" value="Chromosome 20"/>
</dbReference>
<proteinExistence type="predicted"/>
<dbReference type="EMBL" id="CM012456">
    <property type="protein sequence ID" value="RVE58550.1"/>
    <property type="molecule type" value="Genomic_DNA"/>
</dbReference>
<feature type="compositionally biased region" description="Basic and acidic residues" evidence="1">
    <location>
        <begin position="19"/>
        <end position="33"/>
    </location>
</feature>
<evidence type="ECO:0000313" key="2">
    <source>
        <dbReference type="EMBL" id="RVE58550.1"/>
    </source>
</evidence>
<sequence length="100" mass="11181">MRTHAPAPLQSLVHVRARTRSEERTVQALREPRSGALPRRGWKRRAEEPESRTGGAGTRRHPEPAARQPARAQALEDRTSEWLPGLTSALGRTSHKFTSV</sequence>
<organism evidence="2 3">
    <name type="scientific">Oryzias javanicus</name>
    <name type="common">Javanese ricefish</name>
    <name type="synonym">Aplocheilus javanicus</name>
    <dbReference type="NCBI Taxonomy" id="123683"/>
    <lineage>
        <taxon>Eukaryota</taxon>
        <taxon>Metazoa</taxon>
        <taxon>Chordata</taxon>
        <taxon>Craniata</taxon>
        <taxon>Vertebrata</taxon>
        <taxon>Euteleostomi</taxon>
        <taxon>Actinopterygii</taxon>
        <taxon>Neopterygii</taxon>
        <taxon>Teleostei</taxon>
        <taxon>Neoteleostei</taxon>
        <taxon>Acanthomorphata</taxon>
        <taxon>Ovalentaria</taxon>
        <taxon>Atherinomorphae</taxon>
        <taxon>Beloniformes</taxon>
        <taxon>Adrianichthyidae</taxon>
        <taxon>Oryziinae</taxon>
        <taxon>Oryzias</taxon>
    </lineage>
</organism>
<keyword evidence="3" id="KW-1185">Reference proteome</keyword>
<evidence type="ECO:0000313" key="3">
    <source>
        <dbReference type="Proteomes" id="UP000283210"/>
    </source>
</evidence>